<evidence type="ECO:0000259" key="4">
    <source>
        <dbReference type="PROSITE" id="PS50949"/>
    </source>
</evidence>
<proteinExistence type="predicted"/>
<organism evidence="5 6">
    <name type="scientific">Evansella cellulosilytica (strain ATCC 21833 / DSM 2522 / FERM P-1141 / JCM 9156 / N-4)</name>
    <name type="common">Bacillus cellulosilyticus</name>
    <dbReference type="NCBI Taxonomy" id="649639"/>
    <lineage>
        <taxon>Bacteria</taxon>
        <taxon>Bacillati</taxon>
        <taxon>Bacillota</taxon>
        <taxon>Bacilli</taxon>
        <taxon>Bacillales</taxon>
        <taxon>Bacillaceae</taxon>
        <taxon>Evansella</taxon>
    </lineage>
</organism>
<dbReference type="STRING" id="649639.Bcell_3698"/>
<evidence type="ECO:0000313" key="6">
    <source>
        <dbReference type="Proteomes" id="UP000001401"/>
    </source>
</evidence>
<sequence>MLDKNSPLPIYYQLEEEIRELINSGQLKAGDLLPSERVYAEKYEISRMTVRQAITNLVSEGLLIRQKGKGTFVAEKKLEQPLKGITSFSEEMEARNMKPSTKIISFQQELAEPVVAKKLQIEANTPVYKIHRIRLANDIPLAVETTYTPAKFIEGISEEQFTSSFYDIIEKRLNLSIGYGEQEIESVLANDSEIKHLNLHKGDPVLLVRRVTFLSNNEPFEYCRTTYRADKYKYKIQMHR</sequence>
<dbReference type="InterPro" id="IPR036388">
    <property type="entry name" value="WH-like_DNA-bd_sf"/>
</dbReference>
<dbReference type="EMBL" id="CP002394">
    <property type="protein sequence ID" value="ADU31938.1"/>
    <property type="molecule type" value="Genomic_DNA"/>
</dbReference>
<dbReference type="Gene3D" id="3.40.1410.10">
    <property type="entry name" value="Chorismate lyase-like"/>
    <property type="match status" value="1"/>
</dbReference>
<dbReference type="RefSeq" id="WP_013490269.1">
    <property type="nucleotide sequence ID" value="NC_014829.1"/>
</dbReference>
<keyword evidence="3" id="KW-0804">Transcription</keyword>
<name>E6TT30_EVAC2</name>
<gene>
    <name evidence="5" type="ordered locus">Bcell_3698</name>
</gene>
<evidence type="ECO:0000256" key="1">
    <source>
        <dbReference type="ARBA" id="ARBA00023015"/>
    </source>
</evidence>
<keyword evidence="1" id="KW-0805">Transcription regulation</keyword>
<dbReference type="PROSITE" id="PS50949">
    <property type="entry name" value="HTH_GNTR"/>
    <property type="match status" value="1"/>
</dbReference>
<dbReference type="KEGG" id="bco:Bcell_3698"/>
<dbReference type="InterPro" id="IPR000524">
    <property type="entry name" value="Tscrpt_reg_HTH_GntR"/>
</dbReference>
<dbReference type="SMART" id="SM00345">
    <property type="entry name" value="HTH_GNTR"/>
    <property type="match status" value="1"/>
</dbReference>
<dbReference type="eggNOG" id="COG2188">
    <property type="taxonomic scope" value="Bacteria"/>
</dbReference>
<feature type="domain" description="HTH gntR-type" evidence="4">
    <location>
        <begin position="8"/>
        <end position="76"/>
    </location>
</feature>
<dbReference type="InterPro" id="IPR011663">
    <property type="entry name" value="UTRA"/>
</dbReference>
<dbReference type="SMART" id="SM00866">
    <property type="entry name" value="UTRA"/>
    <property type="match status" value="1"/>
</dbReference>
<protein>
    <submittedName>
        <fullName evidence="5">Transcriptional regulator, GntR family</fullName>
    </submittedName>
</protein>
<dbReference type="Pfam" id="PF07702">
    <property type="entry name" value="UTRA"/>
    <property type="match status" value="1"/>
</dbReference>
<dbReference type="GO" id="GO:0045892">
    <property type="term" value="P:negative regulation of DNA-templated transcription"/>
    <property type="evidence" value="ECO:0007669"/>
    <property type="project" value="TreeGrafter"/>
</dbReference>
<evidence type="ECO:0000256" key="3">
    <source>
        <dbReference type="ARBA" id="ARBA00023163"/>
    </source>
</evidence>
<dbReference type="InterPro" id="IPR050679">
    <property type="entry name" value="Bact_HTH_transcr_reg"/>
</dbReference>
<accession>E6TT30</accession>
<dbReference type="Proteomes" id="UP000001401">
    <property type="component" value="Chromosome"/>
</dbReference>
<dbReference type="Pfam" id="PF00392">
    <property type="entry name" value="GntR"/>
    <property type="match status" value="1"/>
</dbReference>
<dbReference type="GO" id="GO:0003700">
    <property type="term" value="F:DNA-binding transcription factor activity"/>
    <property type="evidence" value="ECO:0007669"/>
    <property type="project" value="InterPro"/>
</dbReference>
<dbReference type="PRINTS" id="PR00035">
    <property type="entry name" value="HTHGNTR"/>
</dbReference>
<dbReference type="HOGENOM" id="CLU_063236_8_2_9"/>
<dbReference type="InterPro" id="IPR028978">
    <property type="entry name" value="Chorismate_lyase_/UTRA_dom_sf"/>
</dbReference>
<dbReference type="FunFam" id="1.10.10.10:FF:000079">
    <property type="entry name" value="GntR family transcriptional regulator"/>
    <property type="match status" value="1"/>
</dbReference>
<dbReference type="Gene3D" id="1.10.10.10">
    <property type="entry name" value="Winged helix-like DNA-binding domain superfamily/Winged helix DNA-binding domain"/>
    <property type="match status" value="1"/>
</dbReference>
<dbReference type="PANTHER" id="PTHR44846:SF1">
    <property type="entry name" value="MANNOSYL-D-GLYCERATE TRANSPORT_METABOLISM SYSTEM REPRESSOR MNGR-RELATED"/>
    <property type="match status" value="1"/>
</dbReference>
<evidence type="ECO:0000256" key="2">
    <source>
        <dbReference type="ARBA" id="ARBA00023125"/>
    </source>
</evidence>
<reference evidence="5" key="1">
    <citation type="submission" date="2010-12" db="EMBL/GenBank/DDBJ databases">
        <title>Complete sequence of Bacillus cellulosilyticus DSM 2522.</title>
        <authorList>
            <consortium name="US DOE Joint Genome Institute"/>
            <person name="Lucas S."/>
            <person name="Copeland A."/>
            <person name="Lapidus A."/>
            <person name="Cheng J.-F."/>
            <person name="Bruce D."/>
            <person name="Goodwin L."/>
            <person name="Pitluck S."/>
            <person name="Chertkov O."/>
            <person name="Detter J.C."/>
            <person name="Han C."/>
            <person name="Tapia R."/>
            <person name="Land M."/>
            <person name="Hauser L."/>
            <person name="Jeffries C."/>
            <person name="Kyrpides N."/>
            <person name="Ivanova N."/>
            <person name="Mikhailova N."/>
            <person name="Brumm P."/>
            <person name="Mead D."/>
            <person name="Woyke T."/>
        </authorList>
    </citation>
    <scope>NUCLEOTIDE SEQUENCE [LARGE SCALE GENOMIC DNA]</scope>
    <source>
        <strain evidence="5">DSM 2522</strain>
    </source>
</reference>
<keyword evidence="2" id="KW-0238">DNA-binding</keyword>
<dbReference type="InterPro" id="IPR036390">
    <property type="entry name" value="WH_DNA-bd_sf"/>
</dbReference>
<dbReference type="OrthoDB" id="9815017at2"/>
<dbReference type="CDD" id="cd07377">
    <property type="entry name" value="WHTH_GntR"/>
    <property type="match status" value="1"/>
</dbReference>
<keyword evidence="6" id="KW-1185">Reference proteome</keyword>
<dbReference type="AlphaFoldDB" id="E6TT30"/>
<dbReference type="PANTHER" id="PTHR44846">
    <property type="entry name" value="MANNOSYL-D-GLYCERATE TRANSPORT/METABOLISM SYSTEM REPRESSOR MNGR-RELATED"/>
    <property type="match status" value="1"/>
</dbReference>
<dbReference type="GO" id="GO:0003677">
    <property type="term" value="F:DNA binding"/>
    <property type="evidence" value="ECO:0007669"/>
    <property type="project" value="UniProtKB-KW"/>
</dbReference>
<dbReference type="SUPFAM" id="SSF64288">
    <property type="entry name" value="Chorismate lyase-like"/>
    <property type="match status" value="1"/>
</dbReference>
<evidence type="ECO:0000313" key="5">
    <source>
        <dbReference type="EMBL" id="ADU31938.1"/>
    </source>
</evidence>
<dbReference type="SUPFAM" id="SSF46785">
    <property type="entry name" value="Winged helix' DNA-binding domain"/>
    <property type="match status" value="1"/>
</dbReference>